<dbReference type="InterPro" id="IPR013655">
    <property type="entry name" value="PAS_fold_3"/>
</dbReference>
<evidence type="ECO:0000259" key="3">
    <source>
        <dbReference type="PROSITE" id="PS50887"/>
    </source>
</evidence>
<evidence type="ECO:0000259" key="2">
    <source>
        <dbReference type="PROSITE" id="PS50883"/>
    </source>
</evidence>
<dbReference type="Proteomes" id="UP000694308">
    <property type="component" value="Unassembled WGS sequence"/>
</dbReference>
<evidence type="ECO:0000259" key="1">
    <source>
        <dbReference type="PROSITE" id="PS50113"/>
    </source>
</evidence>
<dbReference type="RefSeq" id="WP_218318838.1">
    <property type="nucleotide sequence ID" value="NZ_JAEEGC010000008.1"/>
</dbReference>
<sequence length="568" mass="66087">MYRNNKGNFKKIEFNEVYKRAVNGGNFGVFEWSINKNEMFISEKIKELTGYKFEYVKDMMEFINVIAYEEDKILAMRDLNRHISGDLPFYQSTFRIKNQNGQIRWVRFKGKIFKDKAGRYNLFSGVMSDVTKNKMLEGCDNLTRIPNRVFIFEELNNLIKDIRINNRKGALIYIDIDNFKNLNDNFGWHFGDMILVLFSQLITTLLDKHGKLARLGGDEFIILIDEFNDIKEIEEICNRIQEYMEKPFEVMDKKVYITVSLGVTIFPDDSSNMDELLKFCSFAMYKSKNKGKNMCTFFDKQIAETYFRKILIESQLKNSINNNELDIFYQPQIDAKNNEIIGIEALLRWNNCKLGNVSPREFIPIAEDIEYIIQIGNWVLDESLKTASRWRKKGYKFNVISVNISPIQIKRIDFKDNLLNTCAKYNIPPSSLEIEITEGTLMEACKDRIEALNQLIKSGVNIAIDDFGTGYSSLNYLVTLPVNTLKIDKSFIDNIKNEKNKALIKCILNLSKSLKYKIVTEGVETKEQMDLLVDLGCNIIQGYYFSKPLPLNEIEDLLEKKSEMLKIT</sequence>
<evidence type="ECO:0000313" key="4">
    <source>
        <dbReference type="EMBL" id="MBV7271801.1"/>
    </source>
</evidence>
<dbReference type="SMART" id="SM00267">
    <property type="entry name" value="GGDEF"/>
    <property type="match status" value="1"/>
</dbReference>
<dbReference type="InterPro" id="IPR001610">
    <property type="entry name" value="PAC"/>
</dbReference>
<dbReference type="Pfam" id="PF08447">
    <property type="entry name" value="PAS_3"/>
    <property type="match status" value="1"/>
</dbReference>
<dbReference type="PROSITE" id="PS50883">
    <property type="entry name" value="EAL"/>
    <property type="match status" value="1"/>
</dbReference>
<feature type="domain" description="GGDEF" evidence="3">
    <location>
        <begin position="167"/>
        <end position="300"/>
    </location>
</feature>
<dbReference type="InterPro" id="IPR000160">
    <property type="entry name" value="GGDEF_dom"/>
</dbReference>
<keyword evidence="5" id="KW-1185">Reference proteome</keyword>
<dbReference type="Pfam" id="PF00563">
    <property type="entry name" value="EAL"/>
    <property type="match status" value="1"/>
</dbReference>
<organism evidence="4 5">
    <name type="scientific">Clostridium thailandense</name>
    <dbReference type="NCBI Taxonomy" id="2794346"/>
    <lineage>
        <taxon>Bacteria</taxon>
        <taxon>Bacillati</taxon>
        <taxon>Bacillota</taxon>
        <taxon>Clostridia</taxon>
        <taxon>Eubacteriales</taxon>
        <taxon>Clostridiaceae</taxon>
        <taxon>Clostridium</taxon>
    </lineage>
</organism>
<name>A0A949TTV8_9CLOT</name>
<dbReference type="InterPro" id="IPR052155">
    <property type="entry name" value="Biofilm_reg_signaling"/>
</dbReference>
<dbReference type="NCBIfam" id="TIGR00254">
    <property type="entry name" value="GGDEF"/>
    <property type="match status" value="1"/>
</dbReference>
<accession>A0A949TTV8</accession>
<dbReference type="AlphaFoldDB" id="A0A949TTV8"/>
<dbReference type="SMART" id="SM00086">
    <property type="entry name" value="PAC"/>
    <property type="match status" value="1"/>
</dbReference>
<feature type="domain" description="EAL" evidence="2">
    <location>
        <begin position="309"/>
        <end position="562"/>
    </location>
</feature>
<dbReference type="CDD" id="cd01948">
    <property type="entry name" value="EAL"/>
    <property type="match status" value="1"/>
</dbReference>
<dbReference type="PANTHER" id="PTHR44757:SF2">
    <property type="entry name" value="BIOFILM ARCHITECTURE MAINTENANCE PROTEIN MBAA"/>
    <property type="match status" value="1"/>
</dbReference>
<dbReference type="EMBL" id="JAEEGC010000008">
    <property type="protein sequence ID" value="MBV7271801.1"/>
    <property type="molecule type" value="Genomic_DNA"/>
</dbReference>
<dbReference type="PANTHER" id="PTHR44757">
    <property type="entry name" value="DIGUANYLATE CYCLASE DGCP"/>
    <property type="match status" value="1"/>
</dbReference>
<feature type="domain" description="PAC" evidence="1">
    <location>
        <begin position="90"/>
        <end position="142"/>
    </location>
</feature>
<dbReference type="NCBIfam" id="TIGR00229">
    <property type="entry name" value="sensory_box"/>
    <property type="match status" value="1"/>
</dbReference>
<dbReference type="InterPro" id="IPR000700">
    <property type="entry name" value="PAS-assoc_C"/>
</dbReference>
<dbReference type="CDD" id="cd01949">
    <property type="entry name" value="GGDEF"/>
    <property type="match status" value="1"/>
</dbReference>
<dbReference type="CDD" id="cd00130">
    <property type="entry name" value="PAS"/>
    <property type="match status" value="1"/>
</dbReference>
<dbReference type="InterPro" id="IPR000014">
    <property type="entry name" value="PAS"/>
</dbReference>
<dbReference type="InterPro" id="IPR001633">
    <property type="entry name" value="EAL_dom"/>
</dbReference>
<gene>
    <name evidence="4" type="ORF">I6U48_02580</name>
</gene>
<evidence type="ECO:0000313" key="5">
    <source>
        <dbReference type="Proteomes" id="UP000694308"/>
    </source>
</evidence>
<dbReference type="Pfam" id="PF00990">
    <property type="entry name" value="GGDEF"/>
    <property type="match status" value="1"/>
</dbReference>
<comment type="caution">
    <text evidence="4">The sequence shown here is derived from an EMBL/GenBank/DDBJ whole genome shotgun (WGS) entry which is preliminary data.</text>
</comment>
<reference evidence="4" key="1">
    <citation type="submission" date="2020-12" db="EMBL/GenBank/DDBJ databases">
        <title>Clostridium thailandense sp. nov., a novel acetogenic bacterium isolated from peat land soil in Thailand.</title>
        <authorList>
            <person name="Chaikitkaew S."/>
            <person name="Birkeland N.K."/>
        </authorList>
    </citation>
    <scope>NUCLEOTIDE SEQUENCE</scope>
    <source>
        <strain evidence="4">PL3</strain>
    </source>
</reference>
<dbReference type="SMART" id="SM00052">
    <property type="entry name" value="EAL"/>
    <property type="match status" value="1"/>
</dbReference>
<proteinExistence type="predicted"/>
<protein>
    <submittedName>
        <fullName evidence="4">GGDEF and EAL domain-containing protein</fullName>
    </submittedName>
</protein>
<dbReference type="PROSITE" id="PS50113">
    <property type="entry name" value="PAC"/>
    <property type="match status" value="1"/>
</dbReference>
<dbReference type="PROSITE" id="PS50887">
    <property type="entry name" value="GGDEF"/>
    <property type="match status" value="1"/>
</dbReference>